<dbReference type="Proteomes" id="UP000509303">
    <property type="component" value="Chromosome"/>
</dbReference>
<evidence type="ECO:0000313" key="2">
    <source>
        <dbReference type="Proteomes" id="UP000509303"/>
    </source>
</evidence>
<gene>
    <name evidence="1" type="ORF">HUT08_00715</name>
</gene>
<reference evidence="1 2" key="1">
    <citation type="submission" date="2020-06" db="EMBL/GenBank/DDBJ databases">
        <title>Genome mining for natural products.</title>
        <authorList>
            <person name="Zhang B."/>
            <person name="Shi J."/>
            <person name="Ge H."/>
        </authorList>
    </citation>
    <scope>NUCLEOTIDE SEQUENCE [LARGE SCALE GENOMIC DNA]</scope>
    <source>
        <strain evidence="1 2">NA00687</strain>
    </source>
</reference>
<name>A0A7H8N1W8_9ACTN</name>
<sequence length="93" mass="10321">MGALVTGDRRAEVERATRDLYDALARLEALGQAPYPVGGLPGRAPGPILAGWGERGILLPRETLIWSPPSGRSDEPGMWMRWPHEWTAPRHRL</sequence>
<evidence type="ECO:0000313" key="1">
    <source>
        <dbReference type="EMBL" id="QKW48303.1"/>
    </source>
</evidence>
<protein>
    <submittedName>
        <fullName evidence="1">Uncharacterized protein</fullName>
    </submittedName>
</protein>
<dbReference type="RefSeq" id="WP_176160000.1">
    <property type="nucleotide sequence ID" value="NZ_CP054929.1"/>
</dbReference>
<proteinExistence type="predicted"/>
<keyword evidence="2" id="KW-1185">Reference proteome</keyword>
<accession>A0A7H8N1W8</accession>
<organism evidence="1 2">
    <name type="scientific">Streptomyces buecherae</name>
    <dbReference type="NCBI Taxonomy" id="2763006"/>
    <lineage>
        <taxon>Bacteria</taxon>
        <taxon>Bacillati</taxon>
        <taxon>Actinomycetota</taxon>
        <taxon>Actinomycetes</taxon>
        <taxon>Kitasatosporales</taxon>
        <taxon>Streptomycetaceae</taxon>
        <taxon>Streptomyces</taxon>
    </lineage>
</organism>
<dbReference type="EMBL" id="CP054929">
    <property type="protein sequence ID" value="QKW48303.1"/>
    <property type="molecule type" value="Genomic_DNA"/>
</dbReference>
<dbReference type="AlphaFoldDB" id="A0A7H8N1W8"/>